<accession>A0A0C9YEX4</accession>
<reference evidence="2" key="2">
    <citation type="submission" date="2015-01" db="EMBL/GenBank/DDBJ databases">
        <title>Evolutionary Origins and Diversification of the Mycorrhizal Mutualists.</title>
        <authorList>
            <consortium name="DOE Joint Genome Institute"/>
            <consortium name="Mycorrhizal Genomics Consortium"/>
            <person name="Kohler A."/>
            <person name="Kuo A."/>
            <person name="Nagy L.G."/>
            <person name="Floudas D."/>
            <person name="Copeland A."/>
            <person name="Barry K.W."/>
            <person name="Cichocki N."/>
            <person name="Veneault-Fourrey C."/>
            <person name="LaButti K."/>
            <person name="Lindquist E.A."/>
            <person name="Lipzen A."/>
            <person name="Lundell T."/>
            <person name="Morin E."/>
            <person name="Murat C."/>
            <person name="Riley R."/>
            <person name="Ohm R."/>
            <person name="Sun H."/>
            <person name="Tunlid A."/>
            <person name="Henrissat B."/>
            <person name="Grigoriev I.V."/>
            <person name="Hibbett D.S."/>
            <person name="Martin F."/>
        </authorList>
    </citation>
    <scope>NUCLEOTIDE SEQUENCE [LARGE SCALE GENOMIC DNA]</scope>
    <source>
        <strain evidence="2">LaAM-08-1</strain>
    </source>
</reference>
<dbReference type="STRING" id="1095629.A0A0C9YEX4"/>
<name>A0A0C9YEX4_9AGAR</name>
<proteinExistence type="predicted"/>
<dbReference type="InterPro" id="IPR043504">
    <property type="entry name" value="Peptidase_S1_PA_chymotrypsin"/>
</dbReference>
<organism evidence="1 2">
    <name type="scientific">Laccaria amethystina LaAM-08-1</name>
    <dbReference type="NCBI Taxonomy" id="1095629"/>
    <lineage>
        <taxon>Eukaryota</taxon>
        <taxon>Fungi</taxon>
        <taxon>Dikarya</taxon>
        <taxon>Basidiomycota</taxon>
        <taxon>Agaricomycotina</taxon>
        <taxon>Agaricomycetes</taxon>
        <taxon>Agaricomycetidae</taxon>
        <taxon>Agaricales</taxon>
        <taxon>Agaricineae</taxon>
        <taxon>Hydnangiaceae</taxon>
        <taxon>Laccaria</taxon>
    </lineage>
</organism>
<dbReference type="HOGENOM" id="CLU_139515_1_0_1"/>
<dbReference type="AlphaFoldDB" id="A0A0C9YEX4"/>
<dbReference type="EMBL" id="KN838540">
    <property type="protein sequence ID" value="KIK08967.1"/>
    <property type="molecule type" value="Genomic_DNA"/>
</dbReference>
<evidence type="ECO:0008006" key="3">
    <source>
        <dbReference type="Google" id="ProtNLM"/>
    </source>
</evidence>
<dbReference type="Proteomes" id="UP000054477">
    <property type="component" value="Unassembled WGS sequence"/>
</dbReference>
<dbReference type="SUPFAM" id="SSF50494">
    <property type="entry name" value="Trypsin-like serine proteases"/>
    <property type="match status" value="1"/>
</dbReference>
<dbReference type="OrthoDB" id="5424209at2759"/>
<keyword evidence="2" id="KW-1185">Reference proteome</keyword>
<evidence type="ECO:0000313" key="2">
    <source>
        <dbReference type="Proteomes" id="UP000054477"/>
    </source>
</evidence>
<dbReference type="InterPro" id="IPR009003">
    <property type="entry name" value="Peptidase_S1_PA"/>
</dbReference>
<dbReference type="Gene3D" id="2.40.10.10">
    <property type="entry name" value="Trypsin-like serine proteases"/>
    <property type="match status" value="1"/>
</dbReference>
<gene>
    <name evidence="1" type="ORF">K443DRAFT_498451</name>
</gene>
<reference evidence="1 2" key="1">
    <citation type="submission" date="2014-04" db="EMBL/GenBank/DDBJ databases">
        <authorList>
            <consortium name="DOE Joint Genome Institute"/>
            <person name="Kuo A."/>
            <person name="Kohler A."/>
            <person name="Nagy L.G."/>
            <person name="Floudas D."/>
            <person name="Copeland A."/>
            <person name="Barry K.W."/>
            <person name="Cichocki N."/>
            <person name="Veneault-Fourrey C."/>
            <person name="LaButti K."/>
            <person name="Lindquist E.A."/>
            <person name="Lipzen A."/>
            <person name="Lundell T."/>
            <person name="Morin E."/>
            <person name="Murat C."/>
            <person name="Sun H."/>
            <person name="Tunlid A."/>
            <person name="Henrissat B."/>
            <person name="Grigoriev I.V."/>
            <person name="Hibbett D.S."/>
            <person name="Martin F."/>
            <person name="Nordberg H.P."/>
            <person name="Cantor M.N."/>
            <person name="Hua S.X."/>
        </authorList>
    </citation>
    <scope>NUCLEOTIDE SEQUENCE [LARGE SCALE GENOMIC DNA]</scope>
    <source>
        <strain evidence="1 2">LaAM-08-1</strain>
    </source>
</reference>
<sequence length="129" mass="13772">MGKPDNKTLDHDNEPVIMVIKRGGASGLTVGRLNTIRSVLRYYFEGKPGQSSREVAVYPRNSKSGAFSEPGDSGSVVIDGTGRVAGILTGSAGAMKLSDCTYMTSINFLVKRLQANGYKPNIFPTADDL</sequence>
<evidence type="ECO:0000313" key="1">
    <source>
        <dbReference type="EMBL" id="KIK08967.1"/>
    </source>
</evidence>
<protein>
    <recommendedName>
        <fullName evidence="3">Serine protease</fullName>
    </recommendedName>
</protein>